<evidence type="ECO:0000256" key="1">
    <source>
        <dbReference type="ARBA" id="ARBA00022987"/>
    </source>
</evidence>
<dbReference type="EMBL" id="JAAGKO020000023">
    <property type="protein sequence ID" value="MDI5964378.1"/>
    <property type="molecule type" value="Genomic_DNA"/>
</dbReference>
<comment type="subcellular location">
    <subcellularLocation>
        <location evidence="2">Gas vesicle</location>
    </subcellularLocation>
</comment>
<organism evidence="4 5">
    <name type="scientific">Streptantibioticus silvisoli</name>
    <dbReference type="NCBI Taxonomy" id="2705255"/>
    <lineage>
        <taxon>Bacteria</taxon>
        <taxon>Bacillati</taxon>
        <taxon>Actinomycetota</taxon>
        <taxon>Actinomycetes</taxon>
        <taxon>Kitasatosporales</taxon>
        <taxon>Streptomycetaceae</taxon>
        <taxon>Streptantibioticus</taxon>
    </lineage>
</organism>
<protein>
    <submittedName>
        <fullName evidence="4">GvpL/GvpF family gas vesicle protein</fullName>
    </submittedName>
</protein>
<dbReference type="Proteomes" id="UP001156398">
    <property type="component" value="Unassembled WGS sequence"/>
</dbReference>
<dbReference type="Pfam" id="PF06386">
    <property type="entry name" value="GvpL_GvpF"/>
    <property type="match status" value="1"/>
</dbReference>
<keyword evidence="1" id="KW-0304">Gas vesicle</keyword>
<dbReference type="InterPro" id="IPR009430">
    <property type="entry name" value="GvpL/GvpF"/>
</dbReference>
<proteinExistence type="inferred from homology"/>
<evidence type="ECO:0000313" key="4">
    <source>
        <dbReference type="EMBL" id="MDI5964378.1"/>
    </source>
</evidence>
<keyword evidence="5" id="KW-1185">Reference proteome</keyword>
<dbReference type="PANTHER" id="PTHR36852:SF1">
    <property type="entry name" value="PROTEIN GVPL 2"/>
    <property type="match status" value="1"/>
</dbReference>
<accession>A0ABT6W0U7</accession>
<gene>
    <name evidence="4" type="ORF">POF43_016890</name>
</gene>
<comment type="similarity">
    <text evidence="3">Belongs to the gas vesicle GvpF/GvpL family.</text>
</comment>
<name>A0ABT6W0U7_9ACTN</name>
<comment type="caution">
    <text evidence="4">The sequence shown here is derived from an EMBL/GenBank/DDBJ whole genome shotgun (WGS) entry which is preliminary data.</text>
</comment>
<evidence type="ECO:0000256" key="2">
    <source>
        <dbReference type="ARBA" id="ARBA00035108"/>
    </source>
</evidence>
<sequence length="237" mass="25852">MPTYLYAVTAGDHPARLTDVTGVGDPAAPVRVLSAGPLKAVVGDAPDGLRAKRRDLLAHQRVLDRLMEDGAVLPMRFGLIGPDDERVRAVVEDNAAAYTERLGELGDCREYNLKVSRDEDDLLREIIATVPEARRLNDVTRGDPGAHRERRALGEIVAREVQSRQDLTAQDMIARLAPNAVRQALAEPTGEHFLNVSFLVARDQVAAFSEAVHQEAADRGDAYTLSLNGPLPPYSFV</sequence>
<reference evidence="4 5" key="1">
    <citation type="submission" date="2023-05" db="EMBL/GenBank/DDBJ databases">
        <title>Streptantibioticus silvisoli sp. nov., acidotolerant actinomycetes 1 from pine litter.</title>
        <authorList>
            <person name="Swiecimska M."/>
            <person name="Golinska P."/>
            <person name="Sangal V."/>
            <person name="Wachnowicz B."/>
            <person name="Goodfellow M."/>
        </authorList>
    </citation>
    <scope>NUCLEOTIDE SEQUENCE [LARGE SCALE GENOMIC DNA]</scope>
    <source>
        <strain evidence="4 5">SL54</strain>
    </source>
</reference>
<dbReference type="RefSeq" id="WP_271322725.1">
    <property type="nucleotide sequence ID" value="NZ_JAAGKO020000023.1"/>
</dbReference>
<evidence type="ECO:0000313" key="5">
    <source>
        <dbReference type="Proteomes" id="UP001156398"/>
    </source>
</evidence>
<dbReference type="PANTHER" id="PTHR36852">
    <property type="entry name" value="PROTEIN GVPL 2"/>
    <property type="match status" value="1"/>
</dbReference>
<evidence type="ECO:0000256" key="3">
    <source>
        <dbReference type="ARBA" id="ARBA00035643"/>
    </source>
</evidence>